<keyword evidence="7" id="KW-1185">Reference proteome</keyword>
<feature type="region of interest" description="Disordered" evidence="3">
    <location>
        <begin position="134"/>
        <end position="160"/>
    </location>
</feature>
<dbReference type="InterPro" id="IPR040618">
    <property type="entry name" value="Pre-Nudix"/>
</dbReference>
<comment type="caution">
    <text evidence="6">The sequence shown here is derived from an EMBL/GenBank/DDBJ whole genome shotgun (WGS) entry which is preliminary data.</text>
</comment>
<sequence>MSTLIEKPENEVQNIELLISVEDLHGEVTVEIKEPMDSELFASLLGTSLSHWRQQGKRGVWIKLPIEFSNLVEPAVKEGFRYHRAESDYLMLVKWIPDVGLLDQVDMVRDHDHQDDQEVKKVLLCLHQDDDHYDDQEVNHDHHDHQDEHDPHQDDHVQERNGRFKGTNVWKLPTGTVDEDICMAAIREVKEETRVDTEFVEVLSLGYEIFVVTDSAKPPVILQEIGFILCVHAMTKLFRNSETGF</sequence>
<dbReference type="PANTHER" id="PTHR13994">
    <property type="entry name" value="NUDIX HYDROLASE RELATED"/>
    <property type="match status" value="1"/>
</dbReference>
<dbReference type="GO" id="GO:0051287">
    <property type="term" value="F:NAD binding"/>
    <property type="evidence" value="ECO:0007669"/>
    <property type="project" value="TreeGrafter"/>
</dbReference>
<dbReference type="SUPFAM" id="SSF55811">
    <property type="entry name" value="Nudix"/>
    <property type="match status" value="1"/>
</dbReference>
<evidence type="ECO:0000256" key="2">
    <source>
        <dbReference type="ARBA" id="ARBA00022801"/>
    </source>
</evidence>
<dbReference type="PANTHER" id="PTHR13994:SF26">
    <property type="entry name" value="NUDIX HYDROLASE 5-RELATED"/>
    <property type="match status" value="1"/>
</dbReference>
<dbReference type="GO" id="GO:0047631">
    <property type="term" value="F:ADP-ribose diphosphatase activity"/>
    <property type="evidence" value="ECO:0007669"/>
    <property type="project" value="TreeGrafter"/>
</dbReference>
<dbReference type="InterPro" id="IPR015797">
    <property type="entry name" value="NUDIX_hydrolase-like_dom_sf"/>
</dbReference>
<dbReference type="Pfam" id="PF00293">
    <property type="entry name" value="NUDIX"/>
    <property type="match status" value="1"/>
</dbReference>
<dbReference type="OrthoDB" id="1705505at2759"/>
<dbReference type="InterPro" id="IPR000086">
    <property type="entry name" value="NUDIX_hydrolase_dom"/>
</dbReference>
<gene>
    <name evidence="6" type="ORF">EZV62_020801</name>
</gene>
<accession>A0A5C7HFV0</accession>
<proteinExistence type="inferred from homology"/>
<evidence type="ECO:0008006" key="8">
    <source>
        <dbReference type="Google" id="ProtNLM"/>
    </source>
</evidence>
<protein>
    <recommendedName>
        <fullName evidence="8">Nudix hydrolase domain-containing protein</fullName>
    </recommendedName>
</protein>
<dbReference type="FunFam" id="3.40.630.30:FF:000016">
    <property type="entry name" value="nudix hydrolase 2"/>
    <property type="match status" value="1"/>
</dbReference>
<evidence type="ECO:0000259" key="5">
    <source>
        <dbReference type="Pfam" id="PF18290"/>
    </source>
</evidence>
<dbReference type="Gene3D" id="3.90.79.10">
    <property type="entry name" value="Nucleoside Triphosphate Pyrophosphohydrolase"/>
    <property type="match status" value="1"/>
</dbReference>
<dbReference type="AlphaFoldDB" id="A0A5C7HFV0"/>
<evidence type="ECO:0000313" key="6">
    <source>
        <dbReference type="EMBL" id="TXG55545.1"/>
    </source>
</evidence>
<evidence type="ECO:0000259" key="4">
    <source>
        <dbReference type="Pfam" id="PF00293"/>
    </source>
</evidence>
<dbReference type="InterPro" id="IPR003293">
    <property type="entry name" value="Nudix_hydrolase6-like"/>
</dbReference>
<comment type="similarity">
    <text evidence="1">Belongs to the Nudix hydrolase family.</text>
</comment>
<feature type="domain" description="Pre-nudix hydrolase" evidence="5">
    <location>
        <begin position="20"/>
        <end position="96"/>
    </location>
</feature>
<organism evidence="6 7">
    <name type="scientific">Acer yangbiense</name>
    <dbReference type="NCBI Taxonomy" id="1000413"/>
    <lineage>
        <taxon>Eukaryota</taxon>
        <taxon>Viridiplantae</taxon>
        <taxon>Streptophyta</taxon>
        <taxon>Embryophyta</taxon>
        <taxon>Tracheophyta</taxon>
        <taxon>Spermatophyta</taxon>
        <taxon>Magnoliopsida</taxon>
        <taxon>eudicotyledons</taxon>
        <taxon>Gunneridae</taxon>
        <taxon>Pentapetalae</taxon>
        <taxon>rosids</taxon>
        <taxon>malvids</taxon>
        <taxon>Sapindales</taxon>
        <taxon>Sapindaceae</taxon>
        <taxon>Hippocastanoideae</taxon>
        <taxon>Acereae</taxon>
        <taxon>Acer</taxon>
    </lineage>
</organism>
<dbReference type="GO" id="GO:0035529">
    <property type="term" value="F:NADH pyrophosphatase activity"/>
    <property type="evidence" value="ECO:0007669"/>
    <property type="project" value="TreeGrafter"/>
</dbReference>
<feature type="domain" description="Nudix hydrolase" evidence="4">
    <location>
        <begin position="157"/>
        <end position="205"/>
    </location>
</feature>
<evidence type="ECO:0000256" key="3">
    <source>
        <dbReference type="SAM" id="MobiDB-lite"/>
    </source>
</evidence>
<dbReference type="Pfam" id="PF18290">
    <property type="entry name" value="Nudix_hydro"/>
    <property type="match status" value="1"/>
</dbReference>
<dbReference type="Proteomes" id="UP000323000">
    <property type="component" value="Chromosome 9"/>
</dbReference>
<name>A0A5C7HFV0_9ROSI</name>
<keyword evidence="2" id="KW-0378">Hydrolase</keyword>
<reference evidence="7" key="1">
    <citation type="journal article" date="2019" name="Gigascience">
        <title>De novo genome assembly of the endangered Acer yangbiense, a plant species with extremely small populations endemic to Yunnan Province, China.</title>
        <authorList>
            <person name="Yang J."/>
            <person name="Wariss H.M."/>
            <person name="Tao L."/>
            <person name="Zhang R."/>
            <person name="Yun Q."/>
            <person name="Hollingsworth P."/>
            <person name="Dao Z."/>
            <person name="Luo G."/>
            <person name="Guo H."/>
            <person name="Ma Y."/>
            <person name="Sun W."/>
        </authorList>
    </citation>
    <scope>NUCLEOTIDE SEQUENCE [LARGE SCALE GENOMIC DNA]</scope>
    <source>
        <strain evidence="7">cv. Malutang</strain>
    </source>
</reference>
<dbReference type="Gene3D" id="3.40.630.30">
    <property type="match status" value="1"/>
</dbReference>
<evidence type="ECO:0000256" key="1">
    <source>
        <dbReference type="ARBA" id="ARBA00005582"/>
    </source>
</evidence>
<dbReference type="EMBL" id="VAHF01000009">
    <property type="protein sequence ID" value="TXG55545.1"/>
    <property type="molecule type" value="Genomic_DNA"/>
</dbReference>
<evidence type="ECO:0000313" key="7">
    <source>
        <dbReference type="Proteomes" id="UP000323000"/>
    </source>
</evidence>